<feature type="region of interest" description="Disordered" evidence="2">
    <location>
        <begin position="203"/>
        <end position="241"/>
    </location>
</feature>
<accession>A0A9W9YVZ3</accession>
<dbReference type="InterPro" id="IPR003961">
    <property type="entry name" value="FN3_dom"/>
</dbReference>
<dbReference type="InterPro" id="IPR050713">
    <property type="entry name" value="RTP_Phos/Ushers"/>
</dbReference>
<feature type="domain" description="Fibronectin type-III" evidence="3">
    <location>
        <begin position="313"/>
        <end position="414"/>
    </location>
</feature>
<dbReference type="OrthoDB" id="10253954at2759"/>
<dbReference type="PRINTS" id="PR00014">
    <property type="entry name" value="FNTYPEIII"/>
</dbReference>
<gene>
    <name evidence="4" type="ORF">OS493_032337</name>
</gene>
<feature type="domain" description="Fibronectin type-III" evidence="3">
    <location>
        <begin position="213"/>
        <end position="312"/>
    </location>
</feature>
<feature type="domain" description="Fibronectin type-III" evidence="3">
    <location>
        <begin position="686"/>
        <end position="779"/>
    </location>
</feature>
<proteinExistence type="predicted"/>
<evidence type="ECO:0000259" key="3">
    <source>
        <dbReference type="PROSITE" id="PS50853"/>
    </source>
</evidence>
<dbReference type="Gene3D" id="2.60.40.10">
    <property type="entry name" value="Immunoglobulins"/>
    <property type="match status" value="11"/>
</dbReference>
<comment type="caution">
    <text evidence="4">The sequence shown here is derived from an EMBL/GenBank/DDBJ whole genome shotgun (WGS) entry which is preliminary data.</text>
</comment>
<dbReference type="PANTHER" id="PTHR46957">
    <property type="entry name" value="CYTOKINE RECEPTOR"/>
    <property type="match status" value="1"/>
</dbReference>
<keyword evidence="1" id="KW-0677">Repeat</keyword>
<dbReference type="PROSITE" id="PS50853">
    <property type="entry name" value="FN3"/>
    <property type="match status" value="9"/>
</dbReference>
<dbReference type="Pfam" id="PF00041">
    <property type="entry name" value="fn3"/>
    <property type="match status" value="8"/>
</dbReference>
<protein>
    <recommendedName>
        <fullName evidence="3">Fibronectin type-III domain-containing protein</fullName>
    </recommendedName>
</protein>
<feature type="domain" description="Fibronectin type-III" evidence="3">
    <location>
        <begin position="975"/>
        <end position="1072"/>
    </location>
</feature>
<evidence type="ECO:0000256" key="1">
    <source>
        <dbReference type="ARBA" id="ARBA00022737"/>
    </source>
</evidence>
<keyword evidence="5" id="KW-1185">Reference proteome</keyword>
<feature type="domain" description="Fibronectin type-III" evidence="3">
    <location>
        <begin position="43"/>
        <end position="145"/>
    </location>
</feature>
<dbReference type="InterPro" id="IPR036116">
    <property type="entry name" value="FN3_sf"/>
</dbReference>
<feature type="domain" description="Fibronectin type-III" evidence="3">
    <location>
        <begin position="490"/>
        <end position="587"/>
    </location>
</feature>
<dbReference type="AlphaFoldDB" id="A0A9W9YVZ3"/>
<dbReference type="SUPFAM" id="SSF49265">
    <property type="entry name" value="Fibronectin type III"/>
    <property type="match status" value="6"/>
</dbReference>
<dbReference type="Proteomes" id="UP001163046">
    <property type="component" value="Unassembled WGS sequence"/>
</dbReference>
<dbReference type="FunFam" id="2.60.40.10:FF:000028">
    <property type="entry name" value="Neuronal cell adhesion molecule"/>
    <property type="match status" value="3"/>
</dbReference>
<evidence type="ECO:0000313" key="5">
    <source>
        <dbReference type="Proteomes" id="UP001163046"/>
    </source>
</evidence>
<sequence length="1159" mass="127415">MCPMSQNMIHPTTMSSLTVETSWYQSSSVVPPLPPTTATPPGYPGPPVIQDTNVLSANSVLLNWNATTGQFIANFSVELSVDSVAWEQPTCNHSLVQGACVVTQKQAVIISLAPYTNYTFRVVAKSQYGRSNYSAESGWVVTDEAAPSDAPVITAAHYTSSQEILVAWQPPKTLNGKLRKYEIYVKKITPALPTTLPTSNIAPTYSGQSAGPSVTMPSASLSSSSSMSIPSIPTPTTPGGGFPVTEPFEPTEEPEEWRQLQSGSSVVINVGLVLNYTVRNLDKWTRYEMKLRAVTVAPGPFSDKVIVRTDEDVPSQPRQVLAKAVNSSVIFVNWTKPAEMNGVLINYTVTYSENDSLVPNKRSVGADTRSVILTSLKPFTLYVIQVSASTSKGESHTTAVMELTDEGRPSTPRDLSTQSVNSTAILVSWKTPVNPNGHIKYRLAFYKRSETSVASKLVYDGNGTQYLVSNLKPYTRYIFKVVAYNPHRVPPQNVRAITKSSLSIILYWMPPKADEQNGEITSYNIKLNSNDLTQAKNVSTATNATTLPITGLQAYRNYSFLVQAVNEGGIGPYSSLVANRTFEAEPSPPRNFTAKSVNSTAIKVTWVKALYPNGVIHYRLYMRVSNEDEQANRLVYEGTDTAYVLSGLEEFVKYTFTVVSFNSKYNWTSKPVVAMETTHSAEPTGPPQDTHAWTLSSTSIQVIWSPPLSSERNGIILRYTVHYRSQSGQPQTLDTADNSTSIEVKNLTIFKKYSFTVNAWNVRGAGPESEAVFNKTFEDRPSPPVDVVAKTVNSTAIKVTWQVPLNPNGEIVYRLYYWQSSTGAGTKRLAYDGPLLEHVVVGLHEYVTYTFMLQAYNVKYSWSSAATNATETTHPAVPSGPPLNVKALTMSSTSILVKWTPPNELDQNGVITRYIVKYSSLGHETSINTTDNNTQTLVTGLEKYTKYYFTVQAVNVIGVGPPSVDDAKNTTLEDLPSEPVIVSVSGNDQLLEINWKLPTEPNGIIKSFHLCWTLVVMYNQSCIDFNGAAIWYMIPNLKAFSQYNVSLAASTSVGQGPPVTNVYPTDEGVPSEPRDLQAWNTSESSIFVTWKKPASMNGNLIRYQVFNRLATDPADQPITNDAGLRTNFTLLDSRHTHSIMSLSRPSRALAEEGRAVSKL</sequence>
<dbReference type="InterPro" id="IPR013783">
    <property type="entry name" value="Ig-like_fold"/>
</dbReference>
<feature type="domain" description="Fibronectin type-III" evidence="3">
    <location>
        <begin position="783"/>
        <end position="876"/>
    </location>
</feature>
<feature type="domain" description="Fibronectin type-III" evidence="3">
    <location>
        <begin position="881"/>
        <end position="974"/>
    </location>
</feature>
<dbReference type="PANTHER" id="PTHR46957:SF3">
    <property type="entry name" value="CYTOKINE RECEPTOR"/>
    <property type="match status" value="1"/>
</dbReference>
<feature type="compositionally biased region" description="Low complexity" evidence="2">
    <location>
        <begin position="212"/>
        <end position="231"/>
    </location>
</feature>
<dbReference type="EMBL" id="MU826865">
    <property type="protein sequence ID" value="KAJ7370447.1"/>
    <property type="molecule type" value="Genomic_DNA"/>
</dbReference>
<organism evidence="4 5">
    <name type="scientific">Desmophyllum pertusum</name>
    <dbReference type="NCBI Taxonomy" id="174260"/>
    <lineage>
        <taxon>Eukaryota</taxon>
        <taxon>Metazoa</taxon>
        <taxon>Cnidaria</taxon>
        <taxon>Anthozoa</taxon>
        <taxon>Hexacorallia</taxon>
        <taxon>Scleractinia</taxon>
        <taxon>Caryophylliina</taxon>
        <taxon>Caryophylliidae</taxon>
        <taxon>Desmophyllum</taxon>
    </lineage>
</organism>
<evidence type="ECO:0000313" key="4">
    <source>
        <dbReference type="EMBL" id="KAJ7370447.1"/>
    </source>
</evidence>
<dbReference type="CDD" id="cd00063">
    <property type="entry name" value="FN3"/>
    <property type="match status" value="11"/>
</dbReference>
<reference evidence="4" key="1">
    <citation type="submission" date="2023-01" db="EMBL/GenBank/DDBJ databases">
        <title>Genome assembly of the deep-sea coral Lophelia pertusa.</title>
        <authorList>
            <person name="Herrera S."/>
            <person name="Cordes E."/>
        </authorList>
    </citation>
    <scope>NUCLEOTIDE SEQUENCE</scope>
    <source>
        <strain evidence="4">USNM1676648</strain>
        <tissue evidence="4">Polyp</tissue>
    </source>
</reference>
<name>A0A9W9YVZ3_9CNID</name>
<dbReference type="GO" id="GO:0016020">
    <property type="term" value="C:membrane"/>
    <property type="evidence" value="ECO:0007669"/>
    <property type="project" value="UniProtKB-SubCell"/>
</dbReference>
<feature type="domain" description="Fibronectin type-III" evidence="3">
    <location>
        <begin position="588"/>
        <end position="683"/>
    </location>
</feature>
<evidence type="ECO:0000256" key="2">
    <source>
        <dbReference type="SAM" id="MobiDB-lite"/>
    </source>
</evidence>
<dbReference type="SMART" id="SM00060">
    <property type="entry name" value="FN3"/>
    <property type="match status" value="11"/>
</dbReference>